<evidence type="ECO:0008006" key="10">
    <source>
        <dbReference type="Google" id="ProtNLM"/>
    </source>
</evidence>
<dbReference type="Pfam" id="PF00474">
    <property type="entry name" value="SSF"/>
    <property type="match status" value="1"/>
</dbReference>
<dbReference type="EMBL" id="CANTUO010000001">
    <property type="protein sequence ID" value="CAI5756355.1"/>
    <property type="molecule type" value="Genomic_DNA"/>
</dbReference>
<dbReference type="CDD" id="cd11476">
    <property type="entry name" value="SLC5sbd_DUR3"/>
    <property type="match status" value="1"/>
</dbReference>
<dbReference type="Gene3D" id="1.20.1730.10">
    <property type="entry name" value="Sodium/glucose cotransporter"/>
    <property type="match status" value="1"/>
</dbReference>
<dbReference type="InterPro" id="IPR001734">
    <property type="entry name" value="Na/solute_symporter"/>
</dbReference>
<evidence type="ECO:0000256" key="6">
    <source>
        <dbReference type="RuleBase" id="RU362091"/>
    </source>
</evidence>
<accession>A0A9W4TTK0</accession>
<feature type="transmembrane region" description="Helical" evidence="7">
    <location>
        <begin position="194"/>
        <end position="212"/>
    </location>
</feature>
<evidence type="ECO:0000313" key="8">
    <source>
        <dbReference type="EMBL" id="CAI5756355.1"/>
    </source>
</evidence>
<feature type="transmembrane region" description="Helical" evidence="7">
    <location>
        <begin position="285"/>
        <end position="308"/>
    </location>
</feature>
<dbReference type="InterPro" id="IPR031155">
    <property type="entry name" value="DUR"/>
</dbReference>
<keyword evidence="3 7" id="KW-0812">Transmembrane</keyword>
<proteinExistence type="inferred from homology"/>
<sequence>MESTLSPGVGYGLIIGGSAFFAIGMNLITYLINRAGNHNSNNIEEFVSGSRSIGFALLLSTIVSNWTWSITLVVSAIKSFSMGVSGSYWYGIGGLCQVAVFAVISSKIKSNANLVTTFPEMGYLRFGYAGHLAFLFCGLTCNVIVSSSILLSGSAVFQGITSISQYAFLWLIPFGCAIYVSVGGLRATFISDASHTSIILIFILVFMFEVYARNDKIGSAKKMWELLQQAAPIEGNYHGSPLTFRSEQGGIFSIISIITGFGLVVNDQAYFSRAVAADPRITSRAYFFAALCWFVIPLSMGLSLGLAAKALSSNPDFPTFNDIEIGEGLPTVAAAIYLMGKSGAAMMLVMIFFSVASSYSGELIGTSTLLSYDIYKRYIKPDATPKEVLIAAKVSVFLWAIFSSAIASVFYGAASISTGFLFNFTGAATSAAVIPVTLSIGWRSLNKAGAVGGCIGGSLLGLIAWLVSCKGIVGPINVTNLNNQWVSLTGNVVSLVSGAVISITLSLIWPANFDWEKTRNKTSLDSTGTTYIEREKVVKITSGSLDLKPSSLPEKVDGIEIDEKESSDSLEGFAENGIDHKHLNHQFKKYCGLVIILVIIMGIVIPVPLSASPYIFSPGFLLGVVIIAIIWLFCTFFYVVLLPILDSRRYLFGLAKQVLHL</sequence>
<feature type="transmembrane region" description="Helical" evidence="7">
    <location>
        <begin position="396"/>
        <end position="414"/>
    </location>
</feature>
<feature type="transmembrane region" description="Helical" evidence="7">
    <location>
        <begin position="88"/>
        <end position="108"/>
    </location>
</feature>
<comment type="subcellular location">
    <subcellularLocation>
        <location evidence="1">Membrane</location>
        <topology evidence="1">Multi-pass membrane protein</topology>
    </subcellularLocation>
</comment>
<dbReference type="PANTHER" id="PTHR46154:SF2">
    <property type="entry name" value="SOLUTE SYMPORTER FAMILY TRANSPORTER (AFU_ORTHOLOGUE AFUA_6G03200)"/>
    <property type="match status" value="1"/>
</dbReference>
<evidence type="ECO:0000256" key="2">
    <source>
        <dbReference type="ARBA" id="ARBA00006434"/>
    </source>
</evidence>
<dbReference type="PROSITE" id="PS50283">
    <property type="entry name" value="NA_SOLUT_SYMP_3"/>
    <property type="match status" value="1"/>
</dbReference>
<dbReference type="AlphaFoldDB" id="A0A9W4TTK0"/>
<dbReference type="InterPro" id="IPR038377">
    <property type="entry name" value="Na/Glc_symporter_sf"/>
</dbReference>
<dbReference type="GO" id="GO:0015204">
    <property type="term" value="F:urea transmembrane transporter activity"/>
    <property type="evidence" value="ECO:0007669"/>
    <property type="project" value="InterPro"/>
</dbReference>
<evidence type="ECO:0000313" key="9">
    <source>
        <dbReference type="Proteomes" id="UP001152885"/>
    </source>
</evidence>
<keyword evidence="9" id="KW-1185">Reference proteome</keyword>
<feature type="transmembrane region" description="Helical" evidence="7">
    <location>
        <begin position="128"/>
        <end position="151"/>
    </location>
</feature>
<evidence type="ECO:0000256" key="4">
    <source>
        <dbReference type="ARBA" id="ARBA00022989"/>
    </source>
</evidence>
<comment type="similarity">
    <text evidence="2 6">Belongs to the sodium:solute symporter (SSF) (TC 2.A.21) family.</text>
</comment>
<dbReference type="PANTHER" id="PTHR46154">
    <property type="match status" value="1"/>
</dbReference>
<evidence type="ECO:0000256" key="3">
    <source>
        <dbReference type="ARBA" id="ARBA00022692"/>
    </source>
</evidence>
<protein>
    <recommendedName>
        <fullName evidence="10">Urea transporter</fullName>
    </recommendedName>
</protein>
<dbReference type="GO" id="GO:0005886">
    <property type="term" value="C:plasma membrane"/>
    <property type="evidence" value="ECO:0007669"/>
    <property type="project" value="TreeGrafter"/>
</dbReference>
<reference evidence="8" key="1">
    <citation type="submission" date="2022-12" db="EMBL/GenBank/DDBJ databases">
        <authorList>
            <person name="Brejova B."/>
        </authorList>
    </citation>
    <scope>NUCLEOTIDE SEQUENCE</scope>
</reference>
<evidence type="ECO:0000256" key="7">
    <source>
        <dbReference type="SAM" id="Phobius"/>
    </source>
</evidence>
<feature type="transmembrane region" description="Helical" evidence="7">
    <location>
        <begin position="420"/>
        <end position="441"/>
    </location>
</feature>
<keyword evidence="4 7" id="KW-1133">Transmembrane helix</keyword>
<organism evidence="8 9">
    <name type="scientific">Candida verbasci</name>
    <dbReference type="NCBI Taxonomy" id="1227364"/>
    <lineage>
        <taxon>Eukaryota</taxon>
        <taxon>Fungi</taxon>
        <taxon>Dikarya</taxon>
        <taxon>Ascomycota</taxon>
        <taxon>Saccharomycotina</taxon>
        <taxon>Pichiomycetes</taxon>
        <taxon>Debaryomycetaceae</taxon>
        <taxon>Candida/Lodderomyces clade</taxon>
        <taxon>Candida</taxon>
    </lineage>
</organism>
<evidence type="ECO:0000256" key="5">
    <source>
        <dbReference type="ARBA" id="ARBA00023136"/>
    </source>
</evidence>
<keyword evidence="5 7" id="KW-0472">Membrane</keyword>
<feature type="transmembrane region" description="Helical" evidence="7">
    <location>
        <begin position="590"/>
        <end position="609"/>
    </location>
</feature>
<feature type="transmembrane region" description="Helical" evidence="7">
    <location>
        <begin position="488"/>
        <end position="509"/>
    </location>
</feature>
<feature type="transmembrane region" description="Helical" evidence="7">
    <location>
        <begin position="12"/>
        <end position="32"/>
    </location>
</feature>
<evidence type="ECO:0000256" key="1">
    <source>
        <dbReference type="ARBA" id="ARBA00004141"/>
    </source>
</evidence>
<gene>
    <name evidence="8" type="ORF">CANVERA_P0871</name>
</gene>
<dbReference type="Proteomes" id="UP001152885">
    <property type="component" value="Unassembled WGS sequence"/>
</dbReference>
<feature type="transmembrane region" description="Helical" evidence="7">
    <location>
        <begin position="448"/>
        <end position="468"/>
    </location>
</feature>
<dbReference type="OrthoDB" id="6132759at2759"/>
<feature type="transmembrane region" description="Helical" evidence="7">
    <location>
        <begin position="52"/>
        <end position="76"/>
    </location>
</feature>
<feature type="transmembrane region" description="Helical" evidence="7">
    <location>
        <begin position="615"/>
        <end position="641"/>
    </location>
</feature>
<comment type="caution">
    <text evidence="8">The sequence shown here is derived from an EMBL/GenBank/DDBJ whole genome shotgun (WGS) entry which is preliminary data.</text>
</comment>
<name>A0A9W4TTK0_9ASCO</name>
<feature type="transmembrane region" description="Helical" evidence="7">
    <location>
        <begin position="249"/>
        <end position="265"/>
    </location>
</feature>
<feature type="transmembrane region" description="Helical" evidence="7">
    <location>
        <begin position="163"/>
        <end position="182"/>
    </location>
</feature>